<sequence length="82" mass="9272">MYDASYLQGDNTTDRPPPPEPQSRPAALYDLPAPSTAHPPYWGEVATTLCFQGTYPSRISFPLRVCAITWSKNDTEQYRDSY</sequence>
<accession>A0A916QV61</accession>
<organism evidence="2 3">
    <name type="scientific">Neptunicoccus cionae</name>
    <dbReference type="NCBI Taxonomy" id="2035344"/>
    <lineage>
        <taxon>Bacteria</taxon>
        <taxon>Pseudomonadati</taxon>
        <taxon>Pseudomonadota</taxon>
        <taxon>Alphaproteobacteria</taxon>
        <taxon>Rhodobacterales</taxon>
        <taxon>Paracoccaceae</taxon>
        <taxon>Neptunicoccus</taxon>
    </lineage>
</organism>
<keyword evidence="3" id="KW-1185">Reference proteome</keyword>
<dbReference type="AlphaFoldDB" id="A0A916QV61"/>
<proteinExistence type="predicted"/>
<protein>
    <submittedName>
        <fullName evidence="2">Uncharacterized protein</fullName>
    </submittedName>
</protein>
<evidence type="ECO:0000256" key="1">
    <source>
        <dbReference type="SAM" id="MobiDB-lite"/>
    </source>
</evidence>
<gene>
    <name evidence="2" type="ORF">GCM10011498_12040</name>
</gene>
<reference evidence="2" key="2">
    <citation type="submission" date="2020-09" db="EMBL/GenBank/DDBJ databases">
        <authorList>
            <person name="Sun Q."/>
            <person name="Zhou Y."/>
        </authorList>
    </citation>
    <scope>NUCLEOTIDE SEQUENCE</scope>
    <source>
        <strain evidence="2">CGMCC 1.15880</strain>
    </source>
</reference>
<name>A0A916QV61_9RHOB</name>
<dbReference type="Proteomes" id="UP000628017">
    <property type="component" value="Unassembled WGS sequence"/>
</dbReference>
<comment type="caution">
    <text evidence="2">The sequence shown here is derived from an EMBL/GenBank/DDBJ whole genome shotgun (WGS) entry which is preliminary data.</text>
</comment>
<evidence type="ECO:0000313" key="3">
    <source>
        <dbReference type="Proteomes" id="UP000628017"/>
    </source>
</evidence>
<dbReference type="EMBL" id="BMKA01000002">
    <property type="protein sequence ID" value="GGA13599.1"/>
    <property type="molecule type" value="Genomic_DNA"/>
</dbReference>
<evidence type="ECO:0000313" key="2">
    <source>
        <dbReference type="EMBL" id="GGA13599.1"/>
    </source>
</evidence>
<feature type="region of interest" description="Disordered" evidence="1">
    <location>
        <begin position="1"/>
        <end position="27"/>
    </location>
</feature>
<reference evidence="2" key="1">
    <citation type="journal article" date="2014" name="Int. J. Syst. Evol. Microbiol.">
        <title>Complete genome sequence of Corynebacterium casei LMG S-19264T (=DSM 44701T), isolated from a smear-ripened cheese.</title>
        <authorList>
            <consortium name="US DOE Joint Genome Institute (JGI-PGF)"/>
            <person name="Walter F."/>
            <person name="Albersmeier A."/>
            <person name="Kalinowski J."/>
            <person name="Ruckert C."/>
        </authorList>
    </citation>
    <scope>NUCLEOTIDE SEQUENCE</scope>
    <source>
        <strain evidence="2">CGMCC 1.15880</strain>
    </source>
</reference>